<feature type="region of interest" description="Disordered" evidence="5">
    <location>
        <begin position="986"/>
        <end position="1021"/>
    </location>
</feature>
<organism evidence="8 9">
    <name type="scientific">Acaromyces ingoldii</name>
    <dbReference type="NCBI Taxonomy" id="215250"/>
    <lineage>
        <taxon>Eukaryota</taxon>
        <taxon>Fungi</taxon>
        <taxon>Dikarya</taxon>
        <taxon>Basidiomycota</taxon>
        <taxon>Ustilaginomycotina</taxon>
        <taxon>Exobasidiomycetes</taxon>
        <taxon>Exobasidiales</taxon>
        <taxon>Cryptobasidiaceae</taxon>
        <taxon>Acaromyces</taxon>
    </lineage>
</organism>
<feature type="transmembrane region" description="Helical" evidence="6">
    <location>
        <begin position="810"/>
        <end position="833"/>
    </location>
</feature>
<feature type="transmembrane region" description="Helical" evidence="6">
    <location>
        <begin position="155"/>
        <end position="178"/>
    </location>
</feature>
<feature type="compositionally biased region" description="Basic and acidic residues" evidence="5">
    <location>
        <begin position="343"/>
        <end position="352"/>
    </location>
</feature>
<evidence type="ECO:0000313" key="9">
    <source>
        <dbReference type="Proteomes" id="UP000245768"/>
    </source>
</evidence>
<dbReference type="InterPro" id="IPR049453">
    <property type="entry name" value="Memb_transporter_dom"/>
</dbReference>
<feature type="transmembrane region" description="Helical" evidence="6">
    <location>
        <begin position="122"/>
        <end position="143"/>
    </location>
</feature>
<feature type="domain" description="Integral membrane bound transporter" evidence="7">
    <location>
        <begin position="691"/>
        <end position="820"/>
    </location>
</feature>
<feature type="transmembrane region" description="Helical" evidence="6">
    <location>
        <begin position="184"/>
        <end position="202"/>
    </location>
</feature>
<feature type="transmembrane region" description="Helical" evidence="6">
    <location>
        <begin position="79"/>
        <end position="102"/>
    </location>
</feature>
<accession>A0A316YZ94</accession>
<gene>
    <name evidence="8" type="ORF">FA10DRAFT_264914</name>
</gene>
<evidence type="ECO:0000256" key="1">
    <source>
        <dbReference type="ARBA" id="ARBA00004141"/>
    </source>
</evidence>
<dbReference type="Pfam" id="PF13515">
    <property type="entry name" value="FUSC_2"/>
    <property type="match status" value="1"/>
</dbReference>
<dbReference type="InParanoid" id="A0A316YZ94"/>
<evidence type="ECO:0000256" key="2">
    <source>
        <dbReference type="ARBA" id="ARBA00022692"/>
    </source>
</evidence>
<feature type="region of interest" description="Disordered" evidence="5">
    <location>
        <begin position="604"/>
        <end position="625"/>
    </location>
</feature>
<keyword evidence="3 6" id="KW-1133">Transmembrane helix</keyword>
<feature type="transmembrane region" description="Helical" evidence="6">
    <location>
        <begin position="20"/>
        <end position="44"/>
    </location>
</feature>
<keyword evidence="9" id="KW-1185">Reference proteome</keyword>
<dbReference type="PANTHER" id="PTHR47804">
    <property type="entry name" value="60S RIBOSOMAL PROTEIN L19"/>
    <property type="match status" value="1"/>
</dbReference>
<feature type="transmembrane region" description="Helical" evidence="6">
    <location>
        <begin position="724"/>
        <end position="741"/>
    </location>
</feature>
<protein>
    <recommendedName>
        <fullName evidence="7">Integral membrane bound transporter domain-containing protein</fullName>
    </recommendedName>
</protein>
<evidence type="ECO:0000256" key="5">
    <source>
        <dbReference type="SAM" id="MobiDB-lite"/>
    </source>
</evidence>
<keyword evidence="4 6" id="KW-0472">Membrane</keyword>
<dbReference type="OrthoDB" id="68611at2759"/>
<dbReference type="EMBL" id="KZ819634">
    <property type="protein sequence ID" value="PWN94376.1"/>
    <property type="molecule type" value="Genomic_DNA"/>
</dbReference>
<feature type="transmembrane region" description="Helical" evidence="6">
    <location>
        <begin position="50"/>
        <end position="67"/>
    </location>
</feature>
<name>A0A316YZ94_9BASI</name>
<dbReference type="Proteomes" id="UP000245768">
    <property type="component" value="Unassembled WGS sequence"/>
</dbReference>
<dbReference type="STRING" id="215250.A0A316YZ94"/>
<dbReference type="PANTHER" id="PTHR47804:SF3">
    <property type="entry name" value="PROTEIN BRE4"/>
    <property type="match status" value="1"/>
</dbReference>
<feature type="region of interest" description="Disordered" evidence="5">
    <location>
        <begin position="1039"/>
        <end position="1058"/>
    </location>
</feature>
<feature type="compositionally biased region" description="Basic and acidic residues" evidence="5">
    <location>
        <begin position="319"/>
        <end position="333"/>
    </location>
</feature>
<dbReference type="InterPro" id="IPR052430">
    <property type="entry name" value="IVT-Associated"/>
</dbReference>
<evidence type="ECO:0000256" key="4">
    <source>
        <dbReference type="ARBA" id="ARBA00023136"/>
    </source>
</evidence>
<comment type="subcellular location">
    <subcellularLocation>
        <location evidence="1">Membrane</location>
        <topology evidence="1">Multi-pass membrane protein</topology>
    </subcellularLocation>
</comment>
<dbReference type="GeneID" id="37042754"/>
<dbReference type="FunCoup" id="A0A316YZ94">
    <property type="interactions" value="15"/>
</dbReference>
<dbReference type="RefSeq" id="XP_025381574.1">
    <property type="nucleotide sequence ID" value="XM_025520838.1"/>
</dbReference>
<evidence type="ECO:0000313" key="8">
    <source>
        <dbReference type="EMBL" id="PWN94376.1"/>
    </source>
</evidence>
<evidence type="ECO:0000256" key="3">
    <source>
        <dbReference type="ARBA" id="ARBA00022989"/>
    </source>
</evidence>
<dbReference type="GO" id="GO:0016020">
    <property type="term" value="C:membrane"/>
    <property type="evidence" value="ECO:0007669"/>
    <property type="project" value="UniProtKB-SubCell"/>
</dbReference>
<proteinExistence type="predicted"/>
<evidence type="ECO:0000259" key="7">
    <source>
        <dbReference type="Pfam" id="PF13515"/>
    </source>
</evidence>
<dbReference type="AlphaFoldDB" id="A0A316YZ94"/>
<reference evidence="8 9" key="1">
    <citation type="journal article" date="2018" name="Mol. Biol. Evol.">
        <title>Broad Genomic Sampling Reveals a Smut Pathogenic Ancestry of the Fungal Clade Ustilaginomycotina.</title>
        <authorList>
            <person name="Kijpornyongpan T."/>
            <person name="Mondo S.J."/>
            <person name="Barry K."/>
            <person name="Sandor L."/>
            <person name="Lee J."/>
            <person name="Lipzen A."/>
            <person name="Pangilinan J."/>
            <person name="LaButti K."/>
            <person name="Hainaut M."/>
            <person name="Henrissat B."/>
            <person name="Grigoriev I.V."/>
            <person name="Spatafora J.W."/>
            <person name="Aime M.C."/>
        </authorList>
    </citation>
    <scope>NUCLEOTIDE SEQUENCE [LARGE SCALE GENOMIC DNA]</scope>
    <source>
        <strain evidence="8 9">MCA 4198</strain>
    </source>
</reference>
<feature type="transmembrane region" description="Helical" evidence="6">
    <location>
        <begin position="747"/>
        <end position="765"/>
    </location>
</feature>
<feature type="region of interest" description="Disordered" evidence="5">
    <location>
        <begin position="304"/>
        <end position="352"/>
    </location>
</feature>
<sequence>MKDDGGDDRSTQARASWPRWLLAFLRKTAAAHFANFVLAVLVLIKPVSNALGSKAFLVIAYLHLFFYPCTTIGEHLETVLLGVVGLSIGLALSFLAVAGAIWTGRRHEEQPSVGTVAVYDNSYSRAVGACVLVALAFLGGLLSSSTPRLKASVRIALFASTWTITVPPAATTGVIDFGIFSDQFYPALLAAGVSVLANVAVVPRTAHDVFASALVSTLESIDAVLDRSLADFFAGPRANQRVASEELIKLRRELLLKASKLTESYGQAMLEVSFARLPLVELRPMLSIIARTRGWISCGMGLSARGERRPPSYASPVPRGEKEGEEGEGKKNGDSQAQTEAANHNDDAEHVHAASADQFQPCLTSLTHQIGVSLRVVRACLELTLASQLPKRIHPTDSKAVLFVLNPSELGSDPSSAFILAGPDMPARAVLAQRKRLEASIDAFKIELANAMDTLRAKSMRRRPRHEQQPSLANAEEEFTIGADAEAKAEAEAEAELDVVEAETLFRSDIYDIAFFMVGLLEISIDAAAMLQHSQRILTRWHAQRRRRVWWPLLSWSQWSGRAQRGKTLVHDDAIFDDTETRYGHDRAHMHFDESHPWALQGDMRSEQAVHQKEGDRPSDPAGKATEKWTMHAMAQSFVSFSHRHRVLAIRIALARVMGSIRHSRHIRYATKLAFGVALLSLPAWLPSGQQWYESQRGVWLIVTYIWVLETSTGATIRMSLFRTIGTISGAIYGLVAWYISGQGNRYALAFLLALAEIPASYFIVATNKAQPIGIVFALTQSVVVLIPLGGELDEQSSVAKLALVRGYQILLGIAAAFLVNTFIWPLHARVYLIQAIARITSQSASLYLSLARQMIRAGRPSPESTARFEHLEEETQTRLSLSRRLLDEMRSEISLVPKATPTLSCILKSLQTIVDLLVALRQCRETGMRAIRTEAVFNVLDLRRDLVSAVLLTLWIVGQALRTSAPLPQFLPSPRLALEDLTQAMKEQVESSSTPPQQRSRSRPSKSPGGSWTPNSRTGHDADRALDVTIAAATRRLLQRQRDQQQQQQQQQGREGKRKAAIDIDYAYFFVFAEHALLAGIITELEALLISTRHLVGESSFILSGYLPRLEADTSEAQAADSTWQTNEMHARNRSLSQMQKDLAAVAGGR</sequence>
<feature type="compositionally biased region" description="Low complexity" evidence="5">
    <location>
        <begin position="992"/>
        <end position="1012"/>
    </location>
</feature>
<evidence type="ECO:0000256" key="6">
    <source>
        <dbReference type="SAM" id="Phobius"/>
    </source>
</evidence>
<feature type="transmembrane region" description="Helical" evidence="6">
    <location>
        <begin position="772"/>
        <end position="790"/>
    </location>
</feature>
<keyword evidence="2 6" id="KW-0812">Transmembrane</keyword>